<proteinExistence type="predicted"/>
<accession>A0A497JIP0</accession>
<evidence type="ECO:0000313" key="1">
    <source>
        <dbReference type="EMBL" id="RLG69691.1"/>
    </source>
</evidence>
<name>A0A497JIP0_9ARCH</name>
<evidence type="ECO:0000313" key="2">
    <source>
        <dbReference type="Proteomes" id="UP000277633"/>
    </source>
</evidence>
<dbReference type="AlphaFoldDB" id="A0A497JIP0"/>
<reference evidence="1 2" key="1">
    <citation type="submission" date="2018-06" db="EMBL/GenBank/DDBJ databases">
        <title>Extensive metabolic versatility and redundancy in microbially diverse, dynamic hydrothermal sediments.</title>
        <authorList>
            <person name="Dombrowski N."/>
            <person name="Teske A."/>
            <person name="Baker B.J."/>
        </authorList>
    </citation>
    <scope>NUCLEOTIDE SEQUENCE [LARGE SCALE GENOMIC DNA]</scope>
    <source>
        <strain evidence="1">B9_G13</strain>
    </source>
</reference>
<protein>
    <submittedName>
        <fullName evidence="1">Uncharacterized protein</fullName>
    </submittedName>
</protein>
<comment type="caution">
    <text evidence="1">The sequence shown here is derived from an EMBL/GenBank/DDBJ whole genome shotgun (WGS) entry which is preliminary data.</text>
</comment>
<dbReference type="EMBL" id="QMWO01000056">
    <property type="protein sequence ID" value="RLG69691.1"/>
    <property type="molecule type" value="Genomic_DNA"/>
</dbReference>
<sequence>MQERKKRALLLFSLIFAFFFVLVAYLLLMSPGLKFEIIEKKLYLKNESSHVIHDVQVRTEDGTIIDCIDTLKPGELVRIILPPEKKSALVVASAPFHREIKQEVSFENKEMSPLKLSTSHEDATINGKFKVFLEVCNNSSEDSYIKVAESHERSFLKEENKTIIVNVKAGACKKIPFEFTALQRGTTFVTFNISGELFKESISEEIVIE</sequence>
<dbReference type="Proteomes" id="UP000277633">
    <property type="component" value="Unassembled WGS sequence"/>
</dbReference>
<gene>
    <name evidence="1" type="ORF">DRO07_01825</name>
</gene>
<organism evidence="1 2">
    <name type="scientific">Candidatus Iainarchaeum sp</name>
    <dbReference type="NCBI Taxonomy" id="3101447"/>
    <lineage>
        <taxon>Archaea</taxon>
        <taxon>Candidatus Iainarchaeota</taxon>
        <taxon>Candidatus Iainarchaeia</taxon>
        <taxon>Candidatus Iainarchaeales</taxon>
        <taxon>Candidatus Iainarchaeaceae</taxon>
        <taxon>Candidatus Iainarchaeum</taxon>
    </lineage>
</organism>